<sequence>MRTVALLGVIVMIKLIGLLVLVVYLGGIWKFSTGYRNTNFNRSLPTRLMLSILWPVLLVINPSYRQNFQKALKGRN</sequence>
<dbReference type="HOGENOM" id="CLU_205853_0_0_3"/>
<gene>
    <name evidence="2" type="ordered locus">PCC7424_0524</name>
</gene>
<keyword evidence="1" id="KW-0812">Transmembrane</keyword>
<proteinExistence type="predicted"/>
<dbReference type="STRING" id="65393.PCC7424_0524"/>
<feature type="transmembrane region" description="Helical" evidence="1">
    <location>
        <begin position="6"/>
        <end position="27"/>
    </location>
</feature>
<keyword evidence="1" id="KW-1133">Transmembrane helix</keyword>
<dbReference type="Proteomes" id="UP000002384">
    <property type="component" value="Chromosome"/>
</dbReference>
<organism evidence="2 3">
    <name type="scientific">Gloeothece citriformis (strain PCC 7424)</name>
    <name type="common">Cyanothece sp. (strain PCC 7424)</name>
    <dbReference type="NCBI Taxonomy" id="65393"/>
    <lineage>
        <taxon>Bacteria</taxon>
        <taxon>Bacillati</taxon>
        <taxon>Cyanobacteriota</taxon>
        <taxon>Cyanophyceae</taxon>
        <taxon>Oscillatoriophycideae</taxon>
        <taxon>Chroococcales</taxon>
        <taxon>Aphanothecaceae</taxon>
        <taxon>Gloeothece</taxon>
        <taxon>Gloeothece citriformis</taxon>
    </lineage>
</organism>
<accession>B7KDG7</accession>
<reference evidence="3" key="1">
    <citation type="journal article" date="2011" name="MBio">
        <title>Novel metabolic attributes of the genus Cyanothece, comprising a group of unicellular nitrogen-fixing Cyanobacteria.</title>
        <authorList>
            <person name="Bandyopadhyay A."/>
            <person name="Elvitigala T."/>
            <person name="Welsh E."/>
            <person name="Stockel J."/>
            <person name="Liberton M."/>
            <person name="Min H."/>
            <person name="Sherman L.A."/>
            <person name="Pakrasi H.B."/>
        </authorList>
    </citation>
    <scope>NUCLEOTIDE SEQUENCE [LARGE SCALE GENOMIC DNA]</scope>
    <source>
        <strain evidence="3">PCC 7424</strain>
    </source>
</reference>
<evidence type="ECO:0000313" key="2">
    <source>
        <dbReference type="EMBL" id="ACK68987.1"/>
    </source>
</evidence>
<dbReference type="KEGG" id="cyc:PCC7424_0524"/>
<dbReference type="EMBL" id="CP001291">
    <property type="protein sequence ID" value="ACK68987.1"/>
    <property type="molecule type" value="Genomic_DNA"/>
</dbReference>
<keyword evidence="1" id="KW-0472">Membrane</keyword>
<name>B7KDG7_GLOC7</name>
<evidence type="ECO:0000313" key="3">
    <source>
        <dbReference type="Proteomes" id="UP000002384"/>
    </source>
</evidence>
<protein>
    <submittedName>
        <fullName evidence="2">Uncharacterized protein</fullName>
    </submittedName>
</protein>
<keyword evidence="3" id="KW-1185">Reference proteome</keyword>
<dbReference type="AlphaFoldDB" id="B7KDG7"/>
<dbReference type="eggNOG" id="ENOG50330A2">
    <property type="taxonomic scope" value="Bacteria"/>
</dbReference>
<evidence type="ECO:0000256" key="1">
    <source>
        <dbReference type="SAM" id="Phobius"/>
    </source>
</evidence>
<feature type="transmembrane region" description="Helical" evidence="1">
    <location>
        <begin position="48"/>
        <end position="64"/>
    </location>
</feature>